<dbReference type="PANTHER" id="PTHR46203">
    <property type="entry name" value="PROBABLE PEPTIDE CHAIN RELEASE FACTOR C12ORF65"/>
    <property type="match status" value="1"/>
</dbReference>
<name>C5FKV7_ARTOC</name>
<comment type="subcellular location">
    <subcellularLocation>
        <location evidence="1">Mitochondrion</location>
    </subcellularLocation>
</comment>
<evidence type="ECO:0000256" key="2">
    <source>
        <dbReference type="ARBA" id="ARBA00010835"/>
    </source>
</evidence>
<evidence type="ECO:0000256" key="3">
    <source>
        <dbReference type="ARBA" id="ARBA00022946"/>
    </source>
</evidence>
<protein>
    <submittedName>
        <fullName evidence="8">Peptidyl-tRNA hydrolase domain-containing protein</fullName>
    </submittedName>
</protein>
<evidence type="ECO:0000313" key="8">
    <source>
        <dbReference type="EMBL" id="EEQ30329.1"/>
    </source>
</evidence>
<feature type="compositionally biased region" description="Basic residues" evidence="5">
    <location>
        <begin position="190"/>
        <end position="201"/>
    </location>
</feature>
<feature type="region of interest" description="Disordered" evidence="5">
    <location>
        <begin position="190"/>
        <end position="209"/>
    </location>
</feature>
<dbReference type="STRING" id="554155.C5FKV7"/>
<dbReference type="HOGENOM" id="CLU_089470_1_0_1"/>
<evidence type="ECO:0000256" key="1">
    <source>
        <dbReference type="ARBA" id="ARBA00004173"/>
    </source>
</evidence>
<dbReference type="Gene3D" id="3.30.160.20">
    <property type="match status" value="1"/>
</dbReference>
<dbReference type="AlphaFoldDB" id="C5FKV7"/>
<dbReference type="RefSeq" id="XP_002847642.1">
    <property type="nucleotide sequence ID" value="XM_002847596.1"/>
</dbReference>
<keyword evidence="9" id="KW-1185">Reference proteome</keyword>
<keyword evidence="4" id="KW-0496">Mitochondrion</keyword>
<dbReference type="GeneID" id="9230324"/>
<evidence type="ECO:0000259" key="7">
    <source>
        <dbReference type="Pfam" id="PF00472"/>
    </source>
</evidence>
<feature type="signal peptide" evidence="6">
    <location>
        <begin position="1"/>
        <end position="21"/>
    </location>
</feature>
<organism evidence="8 9">
    <name type="scientific">Arthroderma otae (strain ATCC MYA-4605 / CBS 113480)</name>
    <name type="common">Microsporum canis</name>
    <dbReference type="NCBI Taxonomy" id="554155"/>
    <lineage>
        <taxon>Eukaryota</taxon>
        <taxon>Fungi</taxon>
        <taxon>Dikarya</taxon>
        <taxon>Ascomycota</taxon>
        <taxon>Pezizomycotina</taxon>
        <taxon>Eurotiomycetes</taxon>
        <taxon>Eurotiomycetidae</taxon>
        <taxon>Onygenales</taxon>
        <taxon>Arthrodermataceae</taxon>
        <taxon>Microsporum</taxon>
    </lineage>
</organism>
<dbReference type="InterPro" id="IPR052405">
    <property type="entry name" value="Mito_Transl_Release_Factor"/>
</dbReference>
<keyword evidence="6" id="KW-0732">Signal</keyword>
<dbReference type="InterPro" id="IPR045853">
    <property type="entry name" value="Pep_chain_release_fac_I_sf"/>
</dbReference>
<gene>
    <name evidence="8" type="ORF">MCYG_03148</name>
</gene>
<dbReference type="Pfam" id="PF00472">
    <property type="entry name" value="RF-1"/>
    <property type="match status" value="1"/>
</dbReference>
<keyword evidence="8" id="KW-0378">Hydrolase</keyword>
<feature type="chain" id="PRO_5002950245" evidence="6">
    <location>
        <begin position="22"/>
        <end position="247"/>
    </location>
</feature>
<dbReference type="VEuPathDB" id="FungiDB:MCYG_03148"/>
<comment type="similarity">
    <text evidence="2">Belongs to the prokaryotic/mitochondrial release factor family.</text>
</comment>
<evidence type="ECO:0000256" key="6">
    <source>
        <dbReference type="SAM" id="SignalP"/>
    </source>
</evidence>
<accession>C5FKV7</accession>
<dbReference type="Proteomes" id="UP000002035">
    <property type="component" value="Unassembled WGS sequence"/>
</dbReference>
<dbReference type="EMBL" id="DS995703">
    <property type="protein sequence ID" value="EEQ30329.1"/>
    <property type="molecule type" value="Genomic_DNA"/>
</dbReference>
<keyword evidence="3" id="KW-0809">Transit peptide</keyword>
<dbReference type="GO" id="GO:0003747">
    <property type="term" value="F:translation release factor activity"/>
    <property type="evidence" value="ECO:0007669"/>
    <property type="project" value="InterPro"/>
</dbReference>
<feature type="domain" description="Prokaryotic-type class I peptide chain release factors" evidence="7">
    <location>
        <begin position="128"/>
        <end position="210"/>
    </location>
</feature>
<dbReference type="OrthoDB" id="277888at2759"/>
<dbReference type="GO" id="GO:0016787">
    <property type="term" value="F:hydrolase activity"/>
    <property type="evidence" value="ECO:0007669"/>
    <property type="project" value="UniProtKB-KW"/>
</dbReference>
<proteinExistence type="inferred from homology"/>
<evidence type="ECO:0000313" key="9">
    <source>
        <dbReference type="Proteomes" id="UP000002035"/>
    </source>
</evidence>
<sequence length="247" mass="28072">MKGSLSCVEIVLFFLWTHLHSPPRPMHLARLPTYSRALAQISKQAAQGRFKQHVGDVRFFRTSPPAAVKQMPPRPTIDDSEISGSYLKGSGPGGQKINEYFNKKKYPILYSKLIIHEHPYSAEDKCQNKTNSAVQLIHIPTNTVVKCQATRSQSQNRKIAKQILAEKVELLEKGDQSRAAIVTNVKKKRKASKMKKSRRKYRALEEEKRKKQIEAGLEENVCENEIDGTCETGIMEKNDIKIVTEEK</sequence>
<dbReference type="GO" id="GO:0005739">
    <property type="term" value="C:mitochondrion"/>
    <property type="evidence" value="ECO:0007669"/>
    <property type="project" value="UniProtKB-SubCell"/>
</dbReference>
<reference evidence="9" key="1">
    <citation type="journal article" date="2012" name="MBio">
        <title>Comparative genome analysis of Trichophyton rubrum and related dermatophytes reveals candidate genes involved in infection.</title>
        <authorList>
            <person name="Martinez D.A."/>
            <person name="Oliver B.G."/>
            <person name="Graeser Y."/>
            <person name="Goldberg J.M."/>
            <person name="Li W."/>
            <person name="Martinez-Rossi N.M."/>
            <person name="Monod M."/>
            <person name="Shelest E."/>
            <person name="Barton R.C."/>
            <person name="Birch E."/>
            <person name="Brakhage A.A."/>
            <person name="Chen Z."/>
            <person name="Gurr S.J."/>
            <person name="Heiman D."/>
            <person name="Heitman J."/>
            <person name="Kosti I."/>
            <person name="Rossi A."/>
            <person name="Saif S."/>
            <person name="Samalova M."/>
            <person name="Saunders C.W."/>
            <person name="Shea T."/>
            <person name="Summerbell R.C."/>
            <person name="Xu J."/>
            <person name="Young S."/>
            <person name="Zeng Q."/>
            <person name="Birren B.W."/>
            <person name="Cuomo C.A."/>
            <person name="White T.C."/>
        </authorList>
    </citation>
    <scope>NUCLEOTIDE SEQUENCE [LARGE SCALE GENOMIC DNA]</scope>
    <source>
        <strain evidence="9">ATCC MYA-4605 / CBS 113480</strain>
    </source>
</reference>
<dbReference type="eggNOG" id="KOG2726">
    <property type="taxonomic scope" value="Eukaryota"/>
</dbReference>
<dbReference type="PANTHER" id="PTHR46203:SF1">
    <property type="entry name" value="MITOCHONDRIAL TRANSLATION RELEASE FACTOR IN RESCUE"/>
    <property type="match status" value="1"/>
</dbReference>
<evidence type="ECO:0000256" key="5">
    <source>
        <dbReference type="SAM" id="MobiDB-lite"/>
    </source>
</evidence>
<dbReference type="InterPro" id="IPR000352">
    <property type="entry name" value="Pep_chain_release_fac_I"/>
</dbReference>
<dbReference type="SUPFAM" id="SSF75620">
    <property type="entry name" value="Release factor"/>
    <property type="match status" value="2"/>
</dbReference>
<evidence type="ECO:0000256" key="4">
    <source>
        <dbReference type="ARBA" id="ARBA00023128"/>
    </source>
</evidence>
<dbReference type="GO" id="GO:0032543">
    <property type="term" value="P:mitochondrial translation"/>
    <property type="evidence" value="ECO:0007669"/>
    <property type="project" value="UniProtKB-ARBA"/>
</dbReference>